<evidence type="ECO:0000313" key="3">
    <source>
        <dbReference type="Proteomes" id="UP000198406"/>
    </source>
</evidence>
<name>A0A1Z5JFP0_FISSO</name>
<feature type="region of interest" description="Disordered" evidence="1">
    <location>
        <begin position="156"/>
        <end position="188"/>
    </location>
</feature>
<sequence>MLRHEAMLTLIHFDSEVMKLKEEFRVLHGLSWKSKQRLAASRLSVEETETIVLSFGEKLKSLQGQDRSCVRRGVFPITDALIDDCEKILREERSDLSGFLQGVAVSRAPSDRRRGTGKRTNSAAASVDTLETTAVADATATALVSRKRSYSVVNEDDAAAKKSRKVPKGAPFLADHPQPPRAFASRDRRDFSSNQIPVLFGAANGSQDPYLQKWQIDKLVDWMKNNDYSSSPSWAAIDELVESTGVMPSQIVACTAELGGRIATLRNEVICIDEDEDEDSVPELADDIDAHGAAFIANDTRGQPALKPHSTEQDEKEAHLFEAENSSLESLVLEFGFEFGSFEFVS</sequence>
<dbReference type="AlphaFoldDB" id="A0A1Z5JFP0"/>
<dbReference type="Proteomes" id="UP000198406">
    <property type="component" value="Unassembled WGS sequence"/>
</dbReference>
<evidence type="ECO:0000313" key="2">
    <source>
        <dbReference type="EMBL" id="GAX12824.1"/>
    </source>
</evidence>
<keyword evidence="3" id="KW-1185">Reference proteome</keyword>
<organism evidence="2 3">
    <name type="scientific">Fistulifera solaris</name>
    <name type="common">Oleaginous diatom</name>
    <dbReference type="NCBI Taxonomy" id="1519565"/>
    <lineage>
        <taxon>Eukaryota</taxon>
        <taxon>Sar</taxon>
        <taxon>Stramenopiles</taxon>
        <taxon>Ochrophyta</taxon>
        <taxon>Bacillariophyta</taxon>
        <taxon>Bacillariophyceae</taxon>
        <taxon>Bacillariophycidae</taxon>
        <taxon>Naviculales</taxon>
        <taxon>Naviculaceae</taxon>
        <taxon>Fistulifera</taxon>
    </lineage>
</organism>
<dbReference type="InParanoid" id="A0A1Z5JFP0"/>
<evidence type="ECO:0000256" key="1">
    <source>
        <dbReference type="SAM" id="MobiDB-lite"/>
    </source>
</evidence>
<comment type="caution">
    <text evidence="2">The sequence shown here is derived from an EMBL/GenBank/DDBJ whole genome shotgun (WGS) entry which is preliminary data.</text>
</comment>
<reference evidence="2 3" key="1">
    <citation type="journal article" date="2015" name="Plant Cell">
        <title>Oil accumulation by the oleaginous diatom Fistulifera solaris as revealed by the genome and transcriptome.</title>
        <authorList>
            <person name="Tanaka T."/>
            <person name="Maeda Y."/>
            <person name="Veluchamy A."/>
            <person name="Tanaka M."/>
            <person name="Abida H."/>
            <person name="Marechal E."/>
            <person name="Bowler C."/>
            <person name="Muto M."/>
            <person name="Sunaga Y."/>
            <person name="Tanaka M."/>
            <person name="Yoshino T."/>
            <person name="Taniguchi T."/>
            <person name="Fukuda Y."/>
            <person name="Nemoto M."/>
            <person name="Matsumoto M."/>
            <person name="Wong P.S."/>
            <person name="Aburatani S."/>
            <person name="Fujibuchi W."/>
        </authorList>
    </citation>
    <scope>NUCLEOTIDE SEQUENCE [LARGE SCALE GENOMIC DNA]</scope>
    <source>
        <strain evidence="2 3">JPCC DA0580</strain>
    </source>
</reference>
<gene>
    <name evidence="2" type="ORF">FisN_15Hu303</name>
</gene>
<dbReference type="EMBL" id="BDSP01000055">
    <property type="protein sequence ID" value="GAX12824.1"/>
    <property type="molecule type" value="Genomic_DNA"/>
</dbReference>
<accession>A0A1Z5JFP0</accession>
<proteinExistence type="predicted"/>
<protein>
    <submittedName>
        <fullName evidence="2">Uncharacterized protein</fullName>
    </submittedName>
</protein>